<organism evidence="6 7">
    <name type="scientific">Marinicrinis sediminis</name>
    <dbReference type="NCBI Taxonomy" id="1652465"/>
    <lineage>
        <taxon>Bacteria</taxon>
        <taxon>Bacillati</taxon>
        <taxon>Bacillota</taxon>
        <taxon>Bacilli</taxon>
        <taxon>Bacillales</taxon>
        <taxon>Paenibacillaceae</taxon>
    </lineage>
</organism>
<dbReference type="RefSeq" id="WP_379929930.1">
    <property type="nucleotide sequence ID" value="NZ_JBHUMM010000037.1"/>
</dbReference>
<sequence length="276" mass="31107">MQTPISPSDNLKVYVISDSAGETGESVVRAAAAQFHPVHLEIKRFPFIDSIDMIDQVLKLAIRHEAVIAFTLVVPELRRYILDQALKLQLVCIDVLGPVVDRFEKKLGLTSKHLPGMVHRLDEHYFKKVEAVEFAVKYDDCRDPRGILKADVVLVGVSRTSKTPLSMYLAYKSFKVANVPLVPEIKPPNELFEADPKKIVGLKISTRKLNAIRKERLKSLGLNEDADYANTNRIQDELAYAVDLMDRLGCKVIDVSDKAVEETASVILEWFSHQNR</sequence>
<comment type="function">
    <text evidence="5">Bifunctional serine/threonine kinase and phosphorylase involved in the regulation of the pyruvate, phosphate dikinase (PPDK) by catalyzing its phosphorylation/dephosphorylation.</text>
</comment>
<dbReference type="PANTHER" id="PTHR31756">
    <property type="entry name" value="PYRUVATE, PHOSPHATE DIKINASE REGULATORY PROTEIN 1, CHLOROPLASTIC"/>
    <property type="match status" value="1"/>
</dbReference>
<comment type="similarity">
    <text evidence="5">Belongs to the pyruvate, phosphate/water dikinase regulatory protein family. PDRP subfamily.</text>
</comment>
<dbReference type="EC" id="2.7.4.27" evidence="5"/>
<dbReference type="GO" id="GO:0016740">
    <property type="term" value="F:transferase activity"/>
    <property type="evidence" value="ECO:0007669"/>
    <property type="project" value="UniProtKB-KW"/>
</dbReference>
<dbReference type="EMBL" id="JBHUMM010000037">
    <property type="protein sequence ID" value="MFD2672367.1"/>
    <property type="molecule type" value="Genomic_DNA"/>
</dbReference>
<dbReference type="HAMAP" id="MF_00921">
    <property type="entry name" value="PDRP"/>
    <property type="match status" value="1"/>
</dbReference>
<reference evidence="7" key="1">
    <citation type="journal article" date="2019" name="Int. J. Syst. Evol. Microbiol.">
        <title>The Global Catalogue of Microorganisms (GCM) 10K type strain sequencing project: providing services to taxonomists for standard genome sequencing and annotation.</title>
        <authorList>
            <consortium name="The Broad Institute Genomics Platform"/>
            <consortium name="The Broad Institute Genome Sequencing Center for Infectious Disease"/>
            <person name="Wu L."/>
            <person name="Ma J."/>
        </authorList>
    </citation>
    <scope>NUCLEOTIDE SEQUENCE [LARGE SCALE GENOMIC DNA]</scope>
    <source>
        <strain evidence="7">KCTC 33676</strain>
    </source>
</reference>
<dbReference type="InterPro" id="IPR005177">
    <property type="entry name" value="Kinase-pyrophosphorylase"/>
</dbReference>
<evidence type="ECO:0000256" key="1">
    <source>
        <dbReference type="ARBA" id="ARBA00022527"/>
    </source>
</evidence>
<accession>A0ABW5RBM2</accession>
<evidence type="ECO:0000256" key="5">
    <source>
        <dbReference type="HAMAP-Rule" id="MF_00921"/>
    </source>
</evidence>
<keyword evidence="7" id="KW-1185">Reference proteome</keyword>
<gene>
    <name evidence="6" type="ORF">ACFSUC_12405</name>
</gene>
<evidence type="ECO:0000256" key="2">
    <source>
        <dbReference type="ARBA" id="ARBA00022679"/>
    </source>
</evidence>
<dbReference type="NCBIfam" id="NF003742">
    <property type="entry name" value="PRK05339.1"/>
    <property type="match status" value="1"/>
</dbReference>
<keyword evidence="1 5" id="KW-0723">Serine/threonine-protein kinase</keyword>
<keyword evidence="6" id="KW-0670">Pyruvate</keyword>
<dbReference type="Pfam" id="PF03618">
    <property type="entry name" value="Kinase-PPPase"/>
    <property type="match status" value="1"/>
</dbReference>
<evidence type="ECO:0000313" key="7">
    <source>
        <dbReference type="Proteomes" id="UP001597497"/>
    </source>
</evidence>
<keyword evidence="2 5" id="KW-0808">Transferase</keyword>
<dbReference type="PANTHER" id="PTHR31756:SF3">
    <property type="entry name" value="PYRUVATE, PHOSPHATE DIKINASE REGULATORY PROTEIN 1, CHLOROPLASTIC"/>
    <property type="match status" value="1"/>
</dbReference>
<protein>
    <recommendedName>
        <fullName evidence="5">Putative pyruvate, phosphate dikinase regulatory protein</fullName>
        <shortName evidence="5">PPDK regulatory protein</shortName>
        <ecNumber evidence="5">2.7.11.32</ecNumber>
        <ecNumber evidence="5">2.7.4.27</ecNumber>
    </recommendedName>
</protein>
<proteinExistence type="inferred from homology"/>
<keyword evidence="3 5" id="KW-0547">Nucleotide-binding</keyword>
<evidence type="ECO:0000256" key="3">
    <source>
        <dbReference type="ARBA" id="ARBA00022741"/>
    </source>
</evidence>
<evidence type="ECO:0000256" key="4">
    <source>
        <dbReference type="ARBA" id="ARBA00022777"/>
    </source>
</evidence>
<comment type="caution">
    <text evidence="6">The sequence shown here is derived from an EMBL/GenBank/DDBJ whole genome shotgun (WGS) entry which is preliminary data.</text>
</comment>
<dbReference type="InterPro" id="IPR026565">
    <property type="entry name" value="PPDK_reg"/>
</dbReference>
<comment type="catalytic activity">
    <reaction evidence="5">
        <text>N(tele)-phospho-L-histidyl/L-threonyl-[pyruvate, phosphate dikinase] + ADP = N(tele)-phospho-L-histidyl/O-phospho-L-threonyl-[pyruvate, phosphate dikinase] + AMP + H(+)</text>
        <dbReference type="Rhea" id="RHEA:43692"/>
        <dbReference type="Rhea" id="RHEA-COMP:10650"/>
        <dbReference type="Rhea" id="RHEA-COMP:10651"/>
        <dbReference type="ChEBI" id="CHEBI:15378"/>
        <dbReference type="ChEBI" id="CHEBI:30013"/>
        <dbReference type="ChEBI" id="CHEBI:61977"/>
        <dbReference type="ChEBI" id="CHEBI:83586"/>
        <dbReference type="ChEBI" id="CHEBI:456215"/>
        <dbReference type="ChEBI" id="CHEBI:456216"/>
        <dbReference type="EC" id="2.7.11.32"/>
    </reaction>
</comment>
<dbReference type="EC" id="2.7.11.32" evidence="5"/>
<evidence type="ECO:0000313" key="6">
    <source>
        <dbReference type="EMBL" id="MFD2672367.1"/>
    </source>
</evidence>
<name>A0ABW5RBM2_9BACL</name>
<comment type="catalytic activity">
    <reaction evidence="5">
        <text>N(tele)-phospho-L-histidyl/O-phospho-L-threonyl-[pyruvate, phosphate dikinase] + phosphate + H(+) = N(tele)-phospho-L-histidyl/L-threonyl-[pyruvate, phosphate dikinase] + diphosphate</text>
        <dbReference type="Rhea" id="RHEA:43696"/>
        <dbReference type="Rhea" id="RHEA-COMP:10650"/>
        <dbReference type="Rhea" id="RHEA-COMP:10651"/>
        <dbReference type="ChEBI" id="CHEBI:15378"/>
        <dbReference type="ChEBI" id="CHEBI:30013"/>
        <dbReference type="ChEBI" id="CHEBI:33019"/>
        <dbReference type="ChEBI" id="CHEBI:43474"/>
        <dbReference type="ChEBI" id="CHEBI:61977"/>
        <dbReference type="ChEBI" id="CHEBI:83586"/>
        <dbReference type="EC" id="2.7.4.27"/>
    </reaction>
</comment>
<keyword evidence="4 5" id="KW-0418">Kinase</keyword>
<dbReference type="Proteomes" id="UP001597497">
    <property type="component" value="Unassembled WGS sequence"/>
</dbReference>
<feature type="binding site" evidence="5">
    <location>
        <begin position="156"/>
        <end position="163"/>
    </location>
    <ligand>
        <name>ADP</name>
        <dbReference type="ChEBI" id="CHEBI:456216"/>
    </ligand>
</feature>